<keyword evidence="3" id="KW-1185">Reference proteome</keyword>
<evidence type="ECO:0000313" key="2">
    <source>
        <dbReference type="EMBL" id="MPC45337.1"/>
    </source>
</evidence>
<feature type="region of interest" description="Disordered" evidence="1">
    <location>
        <begin position="87"/>
        <end position="126"/>
    </location>
</feature>
<evidence type="ECO:0000313" key="3">
    <source>
        <dbReference type="Proteomes" id="UP000324222"/>
    </source>
</evidence>
<name>A0A5B7FIH9_PORTR</name>
<dbReference type="Proteomes" id="UP000324222">
    <property type="component" value="Unassembled WGS sequence"/>
</dbReference>
<feature type="compositionally biased region" description="Acidic residues" evidence="1">
    <location>
        <begin position="117"/>
        <end position="126"/>
    </location>
</feature>
<protein>
    <submittedName>
        <fullName evidence="2">Uncharacterized protein</fullName>
    </submittedName>
</protein>
<accession>A0A5B7FIH9</accession>
<proteinExistence type="predicted"/>
<organism evidence="2 3">
    <name type="scientific">Portunus trituberculatus</name>
    <name type="common">Swimming crab</name>
    <name type="synonym">Neptunus trituberculatus</name>
    <dbReference type="NCBI Taxonomy" id="210409"/>
    <lineage>
        <taxon>Eukaryota</taxon>
        <taxon>Metazoa</taxon>
        <taxon>Ecdysozoa</taxon>
        <taxon>Arthropoda</taxon>
        <taxon>Crustacea</taxon>
        <taxon>Multicrustacea</taxon>
        <taxon>Malacostraca</taxon>
        <taxon>Eumalacostraca</taxon>
        <taxon>Eucarida</taxon>
        <taxon>Decapoda</taxon>
        <taxon>Pleocyemata</taxon>
        <taxon>Brachyura</taxon>
        <taxon>Eubrachyura</taxon>
        <taxon>Portunoidea</taxon>
        <taxon>Portunidae</taxon>
        <taxon>Portuninae</taxon>
        <taxon>Portunus</taxon>
    </lineage>
</organism>
<reference evidence="2 3" key="1">
    <citation type="submission" date="2019-05" db="EMBL/GenBank/DDBJ databases">
        <title>Another draft genome of Portunus trituberculatus and its Hox gene families provides insights of decapod evolution.</title>
        <authorList>
            <person name="Jeong J.-H."/>
            <person name="Song I."/>
            <person name="Kim S."/>
            <person name="Choi T."/>
            <person name="Kim D."/>
            <person name="Ryu S."/>
            <person name="Kim W."/>
        </authorList>
    </citation>
    <scope>NUCLEOTIDE SEQUENCE [LARGE SCALE GENOMIC DNA]</scope>
    <source>
        <tissue evidence="2">Muscle</tissue>
    </source>
</reference>
<gene>
    <name evidence="2" type="ORF">E2C01_039034</name>
</gene>
<evidence type="ECO:0000256" key="1">
    <source>
        <dbReference type="SAM" id="MobiDB-lite"/>
    </source>
</evidence>
<sequence>MVVVGVQRASLKEDEFVSCDEEGTMCFWSIQSTEAQERELAKGKVILKKKKAHLGAGRLGRESRTGYTLIEGGGGVVDKVVSMGMGRCPHATSGNPRDLEGGNSTPSDVMSVLLSNDIEDSDENED</sequence>
<dbReference type="EMBL" id="VSRR010006680">
    <property type="protein sequence ID" value="MPC45337.1"/>
    <property type="molecule type" value="Genomic_DNA"/>
</dbReference>
<dbReference type="AlphaFoldDB" id="A0A5B7FIH9"/>
<comment type="caution">
    <text evidence="2">The sequence shown here is derived from an EMBL/GenBank/DDBJ whole genome shotgun (WGS) entry which is preliminary data.</text>
</comment>